<keyword evidence="6" id="KW-1185">Reference proteome</keyword>
<keyword evidence="3" id="KW-0539">Nucleus</keyword>
<evidence type="ECO:0000313" key="6">
    <source>
        <dbReference type="Proteomes" id="UP001202328"/>
    </source>
</evidence>
<evidence type="ECO:0000256" key="1">
    <source>
        <dbReference type="ARBA" id="ARBA00004123"/>
    </source>
</evidence>
<dbReference type="PANTHER" id="PTHR12346:SF0">
    <property type="entry name" value="SIN3A, ISOFORM G"/>
    <property type="match status" value="1"/>
</dbReference>
<dbReference type="GO" id="GO:0003714">
    <property type="term" value="F:transcription corepressor activity"/>
    <property type="evidence" value="ECO:0007669"/>
    <property type="project" value="InterPro"/>
</dbReference>
<evidence type="ECO:0000256" key="2">
    <source>
        <dbReference type="ARBA" id="ARBA00022491"/>
    </source>
</evidence>
<dbReference type="InterPro" id="IPR013194">
    <property type="entry name" value="HDAC_interact_dom"/>
</dbReference>
<evidence type="ECO:0000256" key="3">
    <source>
        <dbReference type="ARBA" id="ARBA00023242"/>
    </source>
</evidence>
<evidence type="ECO:0000259" key="4">
    <source>
        <dbReference type="SMART" id="SM00761"/>
    </source>
</evidence>
<dbReference type="InterPro" id="IPR003822">
    <property type="entry name" value="PAH"/>
</dbReference>
<dbReference type="SUPFAM" id="SSF47762">
    <property type="entry name" value="PAH2 domain"/>
    <property type="match status" value="2"/>
</dbReference>
<evidence type="ECO:0000313" key="5">
    <source>
        <dbReference type="EMBL" id="KAI3959340.1"/>
    </source>
</evidence>
<gene>
    <name evidence="5" type="ORF">MKW98_018930</name>
</gene>
<sequence>MGLSTEQIQAYRAYLRAVQKTDKFHEFRQIMEEFLSLQEHDTSTLPYVAERIKDVFRGDPKLILGFNDFLPRRYEINLTVEEDSDEMTPDRVEEFNEASDSDRVLHHGEYHPEFELFELVKKEKSGNPDEYQQYLKCFHLFSNKIISRKELLAIVIGLLEQDHKKNQREIGFEASASKKRKHDNPNYKLSTETALASGRTKLGKAVLNDTWVSESTSIGDKYDFKKNVYQENLFTCEDQRCEYDRKFHLVKGTTKCVQRLKRKIEENKVNPNSIRIEDHFKVLQLRKIRRVWSKSETGRVKRLCSKSNKDLVDEIRKNAIPVLNRILTLLEEKKVRAQTRISNLLEKMREIYSKNHKKSLYFGSE</sequence>
<organism evidence="5 6">
    <name type="scientific">Papaver atlanticum</name>
    <dbReference type="NCBI Taxonomy" id="357466"/>
    <lineage>
        <taxon>Eukaryota</taxon>
        <taxon>Viridiplantae</taxon>
        <taxon>Streptophyta</taxon>
        <taxon>Embryophyta</taxon>
        <taxon>Tracheophyta</taxon>
        <taxon>Spermatophyta</taxon>
        <taxon>Magnoliopsida</taxon>
        <taxon>Ranunculales</taxon>
        <taxon>Papaveraceae</taxon>
        <taxon>Papaveroideae</taxon>
        <taxon>Papaver</taxon>
    </lineage>
</organism>
<dbReference type="GO" id="GO:0005634">
    <property type="term" value="C:nucleus"/>
    <property type="evidence" value="ECO:0007669"/>
    <property type="project" value="UniProtKB-SubCell"/>
</dbReference>
<name>A0AAD4XXX1_9MAGN</name>
<accession>A0AAD4XXX1</accession>
<dbReference type="EMBL" id="JAJJMB010001069">
    <property type="protein sequence ID" value="KAI3959340.1"/>
    <property type="molecule type" value="Genomic_DNA"/>
</dbReference>
<protein>
    <recommendedName>
        <fullName evidence="4">Histone deacetylase interacting domain-containing protein</fullName>
    </recommendedName>
</protein>
<proteinExistence type="predicted"/>
<dbReference type="PANTHER" id="PTHR12346">
    <property type="entry name" value="SIN3B-RELATED"/>
    <property type="match status" value="1"/>
</dbReference>
<dbReference type="InterPro" id="IPR036600">
    <property type="entry name" value="PAH_sf"/>
</dbReference>
<dbReference type="Pfam" id="PF08295">
    <property type="entry name" value="Sin3_corepress"/>
    <property type="match status" value="1"/>
</dbReference>
<feature type="domain" description="Histone deacetylase interacting" evidence="4">
    <location>
        <begin position="179"/>
        <end position="274"/>
    </location>
</feature>
<dbReference type="Pfam" id="PF02671">
    <property type="entry name" value="PAH"/>
    <property type="match status" value="1"/>
</dbReference>
<comment type="caution">
    <text evidence="5">The sequence shown here is derived from an EMBL/GenBank/DDBJ whole genome shotgun (WGS) entry which is preliminary data.</text>
</comment>
<dbReference type="Proteomes" id="UP001202328">
    <property type="component" value="Unassembled WGS sequence"/>
</dbReference>
<dbReference type="InterPro" id="IPR039774">
    <property type="entry name" value="Sin3-like"/>
</dbReference>
<dbReference type="AlphaFoldDB" id="A0AAD4XXX1"/>
<comment type="subcellular location">
    <subcellularLocation>
        <location evidence="1">Nucleus</location>
    </subcellularLocation>
</comment>
<dbReference type="Gene3D" id="1.20.1160.11">
    <property type="entry name" value="Paired amphipathic helix"/>
    <property type="match status" value="2"/>
</dbReference>
<reference evidence="5" key="1">
    <citation type="submission" date="2022-04" db="EMBL/GenBank/DDBJ databases">
        <title>A functionally conserved STORR gene fusion in Papaver species that diverged 16.8 million years ago.</title>
        <authorList>
            <person name="Catania T."/>
        </authorList>
    </citation>
    <scope>NUCLEOTIDE SEQUENCE</scope>
    <source>
        <strain evidence="5">S-188037</strain>
    </source>
</reference>
<dbReference type="SMART" id="SM00761">
    <property type="entry name" value="HDAC_interact"/>
    <property type="match status" value="1"/>
</dbReference>
<keyword evidence="2" id="KW-0678">Repressor</keyword>